<dbReference type="GO" id="GO:0009786">
    <property type="term" value="P:regulation of asymmetric cell division"/>
    <property type="evidence" value="ECO:0007669"/>
    <property type="project" value="InterPro"/>
</dbReference>
<evidence type="ECO:0000313" key="1">
    <source>
        <dbReference type="EMBL" id="CAI9277292.1"/>
    </source>
</evidence>
<reference evidence="1" key="1">
    <citation type="submission" date="2023-04" db="EMBL/GenBank/DDBJ databases">
        <authorList>
            <person name="Vijverberg K."/>
            <person name="Xiong W."/>
            <person name="Schranz E."/>
        </authorList>
    </citation>
    <scope>NUCLEOTIDE SEQUENCE</scope>
</reference>
<sequence length="341" mass="38229">MSASQLLRILQTLPAGADNEICAMDTDELEANTIRISRCTNPFLCDEENKNSNFWNNPELESSIFENDFTNNQEHKTTGFYIDKNPVECELPELMVCYQECDFQVKDICVDEGIPNEETIACNSVSVSEDGDDMIEASLDPEFFNREWMRPSYITDCQEKMNLKTNLKDDHVSSNISAVDVDQQTLQESEDGKVLNDCEMEGSVAFHFDTKKPAAYNNEHYGGMNSDTIYALPLETPSVVNHNHRDVAVVVADHETRYVGESSFSMAGVITELISCSRPTTFSGGISISNRSDSSATSTRSFAFPTLEAEYSSSPVRMGKAERRRLRKQKGWGQGIICCKF</sequence>
<dbReference type="Proteomes" id="UP001177003">
    <property type="component" value="Chromosome 3"/>
</dbReference>
<organism evidence="1 2">
    <name type="scientific">Lactuca saligna</name>
    <name type="common">Willowleaf lettuce</name>
    <dbReference type="NCBI Taxonomy" id="75948"/>
    <lineage>
        <taxon>Eukaryota</taxon>
        <taxon>Viridiplantae</taxon>
        <taxon>Streptophyta</taxon>
        <taxon>Embryophyta</taxon>
        <taxon>Tracheophyta</taxon>
        <taxon>Spermatophyta</taxon>
        <taxon>Magnoliopsida</taxon>
        <taxon>eudicotyledons</taxon>
        <taxon>Gunneridae</taxon>
        <taxon>Pentapetalae</taxon>
        <taxon>asterids</taxon>
        <taxon>campanulids</taxon>
        <taxon>Asterales</taxon>
        <taxon>Asteraceae</taxon>
        <taxon>Cichorioideae</taxon>
        <taxon>Cichorieae</taxon>
        <taxon>Lactucinae</taxon>
        <taxon>Lactuca</taxon>
    </lineage>
</organism>
<protein>
    <submittedName>
        <fullName evidence="1">Uncharacterized protein</fullName>
    </submittedName>
</protein>
<accession>A0AA35YNY7</accession>
<dbReference type="PANTHER" id="PTHR33914:SF2">
    <property type="entry name" value="OS02G0582100 PROTEIN"/>
    <property type="match status" value="1"/>
</dbReference>
<proteinExistence type="predicted"/>
<evidence type="ECO:0000313" key="2">
    <source>
        <dbReference type="Proteomes" id="UP001177003"/>
    </source>
</evidence>
<dbReference type="AlphaFoldDB" id="A0AA35YNY7"/>
<dbReference type="InterPro" id="IPR040378">
    <property type="entry name" value="BASL"/>
</dbReference>
<name>A0AA35YNY7_LACSI</name>
<keyword evidence="2" id="KW-1185">Reference proteome</keyword>
<gene>
    <name evidence="1" type="ORF">LSALG_LOCUS17226</name>
</gene>
<dbReference type="PANTHER" id="PTHR33914">
    <property type="entry name" value="18S PRE-RIBOSOMAL ASSEMBLY PROTEIN GAR2-LIKE PROTEIN"/>
    <property type="match status" value="1"/>
</dbReference>
<dbReference type="EMBL" id="OX465079">
    <property type="protein sequence ID" value="CAI9277292.1"/>
    <property type="molecule type" value="Genomic_DNA"/>
</dbReference>